<organism evidence="2 3">
    <name type="scientific">Burkholderia lata (strain ATCC 17760 / DSM 23089 / LMG 22485 / NCIMB 9086 / R18194 / 383)</name>
    <dbReference type="NCBI Taxonomy" id="482957"/>
    <lineage>
        <taxon>Bacteria</taxon>
        <taxon>Pseudomonadati</taxon>
        <taxon>Pseudomonadota</taxon>
        <taxon>Betaproteobacteria</taxon>
        <taxon>Burkholderiales</taxon>
        <taxon>Burkholderiaceae</taxon>
        <taxon>Burkholderia</taxon>
        <taxon>Burkholderia cepacia complex</taxon>
    </lineage>
</organism>
<name>A0A6P2XHS4_BURL3</name>
<gene>
    <name evidence="2" type="ORF">BLA39750_03103</name>
</gene>
<protein>
    <submittedName>
        <fullName evidence="2">Uncharacterized protein</fullName>
    </submittedName>
</protein>
<dbReference type="AlphaFoldDB" id="A0A6P2XHS4"/>
<feature type="compositionally biased region" description="Basic and acidic residues" evidence="1">
    <location>
        <begin position="67"/>
        <end position="79"/>
    </location>
</feature>
<evidence type="ECO:0000313" key="3">
    <source>
        <dbReference type="Proteomes" id="UP000494110"/>
    </source>
</evidence>
<feature type="region of interest" description="Disordered" evidence="1">
    <location>
        <begin position="62"/>
        <end position="89"/>
    </location>
</feature>
<accession>A0A6P2XHS4</accession>
<dbReference type="Proteomes" id="UP000494110">
    <property type="component" value="Unassembled WGS sequence"/>
</dbReference>
<dbReference type="EMBL" id="CABVQN010000013">
    <property type="protein sequence ID" value="VWD09210.1"/>
    <property type="molecule type" value="Genomic_DNA"/>
</dbReference>
<reference evidence="2 3" key="1">
    <citation type="submission" date="2019-09" db="EMBL/GenBank/DDBJ databases">
        <authorList>
            <person name="Depoorter E."/>
        </authorList>
    </citation>
    <scope>NUCLEOTIDE SEQUENCE [LARGE SCALE GENOMIC DNA]</scope>
    <source>
        <strain evidence="2">R-39750</strain>
    </source>
</reference>
<sequence>MEDGRWPSGKSSDATSLWNDQVCDRGHHQRDRAGHDRQPPVCRVRSVVRAAGRFLNSLPVQRHAGKKNPDTVIGRRDRTAQQSMRARGSRHITSMQDCCALSVRAKPLSHSAIRAVKGCHKRKKPAHAEREQATNGSAFEARGLSMADNGTGRANLSPERKLRNATSTGYGHTISRRRCLDENRRHSDDILWHPTLAFRQSFAVRPGLRSTPPLNRPRMANFGSEATQRALFTAGESCTS</sequence>
<evidence type="ECO:0000256" key="1">
    <source>
        <dbReference type="SAM" id="MobiDB-lite"/>
    </source>
</evidence>
<evidence type="ECO:0000313" key="2">
    <source>
        <dbReference type="EMBL" id="VWD09210.1"/>
    </source>
</evidence>
<proteinExistence type="predicted"/>